<keyword evidence="13" id="KW-1185">Reference proteome</keyword>
<protein>
    <recommendedName>
        <fullName evidence="5 10">Chloramphenicol acetyltransferase</fullName>
        <ecNumber evidence="4 10">2.3.1.28</ecNumber>
    </recommendedName>
</protein>
<keyword evidence="8 10" id="KW-0012">Acyltransferase</keyword>
<dbReference type="EC" id="2.3.1.28" evidence="4 10"/>
<evidence type="ECO:0000256" key="6">
    <source>
        <dbReference type="ARBA" id="ARBA00022679"/>
    </source>
</evidence>
<evidence type="ECO:0000256" key="8">
    <source>
        <dbReference type="ARBA" id="ARBA00023315"/>
    </source>
</evidence>
<keyword evidence="7 10" id="KW-0046">Antibiotic resistance</keyword>
<dbReference type="AlphaFoldDB" id="A0A2S6HX49"/>
<dbReference type="EMBL" id="PTJA01000002">
    <property type="protein sequence ID" value="PPK82584.1"/>
    <property type="molecule type" value="Genomic_DNA"/>
</dbReference>
<evidence type="ECO:0000256" key="9">
    <source>
        <dbReference type="PIRSR" id="PIRSR000440-1"/>
    </source>
</evidence>
<dbReference type="SUPFAM" id="SSF52777">
    <property type="entry name" value="CoA-dependent acyltransferases"/>
    <property type="match status" value="1"/>
</dbReference>
<dbReference type="InterPro" id="IPR018372">
    <property type="entry name" value="Chloramphenicol_AcTrfase_AS"/>
</dbReference>
<evidence type="ECO:0000256" key="7">
    <source>
        <dbReference type="ARBA" id="ARBA00023251"/>
    </source>
</evidence>
<dbReference type="GO" id="GO:0008811">
    <property type="term" value="F:chloramphenicol O-acetyltransferase activity"/>
    <property type="evidence" value="ECO:0007669"/>
    <property type="project" value="UniProtKB-EC"/>
</dbReference>
<accession>A0A2S6HX49</accession>
<evidence type="ECO:0000256" key="1">
    <source>
        <dbReference type="ARBA" id="ARBA00002150"/>
    </source>
</evidence>
<dbReference type="PANTHER" id="PTHR38474">
    <property type="entry name" value="SLR0299 PROTEIN"/>
    <property type="match status" value="1"/>
</dbReference>
<gene>
    <name evidence="12" type="ORF">BXY41_102273</name>
</gene>
<evidence type="ECO:0000256" key="2">
    <source>
        <dbReference type="ARBA" id="ARBA00010571"/>
    </source>
</evidence>
<dbReference type="InterPro" id="IPR023213">
    <property type="entry name" value="CAT-like_dom_sf"/>
</dbReference>
<evidence type="ECO:0000256" key="3">
    <source>
        <dbReference type="ARBA" id="ARBA00011233"/>
    </source>
</evidence>
<evidence type="ECO:0000256" key="10">
    <source>
        <dbReference type="RuleBase" id="RU000503"/>
    </source>
</evidence>
<comment type="caution">
    <text evidence="12">The sequence shown here is derived from an EMBL/GenBank/DDBJ whole genome shotgun (WGS) entry which is preliminary data.</text>
</comment>
<dbReference type="Proteomes" id="UP000237749">
    <property type="component" value="Unassembled WGS sequence"/>
</dbReference>
<dbReference type="Gene3D" id="3.30.559.10">
    <property type="entry name" value="Chloramphenicol acetyltransferase-like domain"/>
    <property type="match status" value="1"/>
</dbReference>
<evidence type="ECO:0000256" key="4">
    <source>
        <dbReference type="ARBA" id="ARBA00013235"/>
    </source>
</evidence>
<dbReference type="NCBIfam" id="NF000491">
    <property type="entry name" value="chloram_CatA"/>
    <property type="match status" value="1"/>
</dbReference>
<evidence type="ECO:0000256" key="11">
    <source>
        <dbReference type="RuleBase" id="RU004156"/>
    </source>
</evidence>
<evidence type="ECO:0000313" key="13">
    <source>
        <dbReference type="Proteomes" id="UP000237749"/>
    </source>
</evidence>
<dbReference type="GO" id="GO:0046677">
    <property type="term" value="P:response to antibiotic"/>
    <property type="evidence" value="ECO:0007669"/>
    <property type="project" value="UniProtKB-KW"/>
</dbReference>
<feature type="active site" description="Proton acceptor" evidence="9">
    <location>
        <position position="190"/>
    </location>
</feature>
<comment type="catalytic activity">
    <reaction evidence="10">
        <text>chloramphenicol + acetyl-CoA = chloramphenicol 3-acetate + CoA</text>
        <dbReference type="Rhea" id="RHEA:18421"/>
        <dbReference type="ChEBI" id="CHEBI:16730"/>
        <dbReference type="ChEBI" id="CHEBI:17698"/>
        <dbReference type="ChEBI" id="CHEBI:57287"/>
        <dbReference type="ChEBI" id="CHEBI:57288"/>
        <dbReference type="EC" id="2.3.1.28"/>
    </reaction>
</comment>
<comment type="similarity">
    <text evidence="2 11">Belongs to the chloramphenicol acetyltransferase family.</text>
</comment>
<dbReference type="PROSITE" id="PS00100">
    <property type="entry name" value="CAT"/>
    <property type="match status" value="1"/>
</dbReference>
<dbReference type="SMART" id="SM01059">
    <property type="entry name" value="CAT"/>
    <property type="match status" value="1"/>
</dbReference>
<name>A0A2S6HX49_9FIRM</name>
<dbReference type="PANTHER" id="PTHR38474:SF2">
    <property type="entry name" value="CHLORAMPHENICOL ACETYLTRANSFERASE"/>
    <property type="match status" value="1"/>
</dbReference>
<dbReference type="Pfam" id="PF00302">
    <property type="entry name" value="CAT"/>
    <property type="match status" value="1"/>
</dbReference>
<comment type="subunit">
    <text evidence="3">Homotrimer.</text>
</comment>
<dbReference type="RefSeq" id="WP_104435198.1">
    <property type="nucleotide sequence ID" value="NZ_PTJA01000002.1"/>
</dbReference>
<keyword evidence="6 10" id="KW-0808">Transferase</keyword>
<comment type="function">
    <text evidence="1 10">This enzyme is an effector of chloramphenicol resistance in bacteria.</text>
</comment>
<reference evidence="12 13" key="1">
    <citation type="submission" date="2018-02" db="EMBL/GenBank/DDBJ databases">
        <title>Genomic Encyclopedia of Archaeal and Bacterial Type Strains, Phase II (KMG-II): from individual species to whole genera.</title>
        <authorList>
            <person name="Goeker M."/>
        </authorList>
    </citation>
    <scope>NUCLEOTIDE SEQUENCE [LARGE SCALE GENOMIC DNA]</scope>
    <source>
        <strain evidence="12 13">DSM 3808</strain>
    </source>
</reference>
<proteinExistence type="inferred from homology"/>
<dbReference type="PIRSF" id="PIRSF000440">
    <property type="entry name" value="CAT"/>
    <property type="match status" value="1"/>
</dbReference>
<evidence type="ECO:0000313" key="12">
    <source>
        <dbReference type="EMBL" id="PPK82584.1"/>
    </source>
</evidence>
<organism evidence="12 13">
    <name type="scientific">Lacrimispora xylanisolvens</name>
    <dbReference type="NCBI Taxonomy" id="384636"/>
    <lineage>
        <taxon>Bacteria</taxon>
        <taxon>Bacillati</taxon>
        <taxon>Bacillota</taxon>
        <taxon>Clostridia</taxon>
        <taxon>Lachnospirales</taxon>
        <taxon>Lachnospiraceae</taxon>
        <taxon>Lacrimispora</taxon>
    </lineage>
</organism>
<dbReference type="InterPro" id="IPR001707">
    <property type="entry name" value="Cmp_AcTrfase"/>
</dbReference>
<sequence length="218" mass="25453">MSFNLIDINNWVRKEYYNHYMHKVCCTYSVTSNIDITGVRTALKSMNKKIYPAQIYMLTTVVNRYQEFRMNIDSNGNLGFWDELNPSYTIFNKEKELFSSIWTIHSDSFIQFYENCISDIDCYSSAENLMPKPDQPLNTFNISCLPWTSFTGFNLNVYTDGSYLPPIFTIGKFIEQDNKVLMPLSVQVHHSVCDGFHVGRFTNALQELANNYNDWLNK</sequence>
<evidence type="ECO:0000256" key="5">
    <source>
        <dbReference type="ARBA" id="ARBA00020291"/>
    </source>
</evidence>
<dbReference type="OrthoDB" id="9801766at2"/>